<feature type="non-terminal residue" evidence="13">
    <location>
        <position position="246"/>
    </location>
</feature>
<evidence type="ECO:0000256" key="3">
    <source>
        <dbReference type="ARBA" id="ARBA00004667"/>
    </source>
</evidence>
<reference evidence="13" key="1">
    <citation type="journal article" date="2014" name="Front. Microbiol.">
        <title>High frequency of phylogenetically diverse reductive dehalogenase-homologous genes in deep subseafloor sedimentary metagenomes.</title>
        <authorList>
            <person name="Kawai M."/>
            <person name="Futagami T."/>
            <person name="Toyoda A."/>
            <person name="Takaki Y."/>
            <person name="Nishi S."/>
            <person name="Hori S."/>
            <person name="Arai W."/>
            <person name="Tsubouchi T."/>
            <person name="Morono Y."/>
            <person name="Uchiyama I."/>
            <person name="Ito T."/>
            <person name="Fujiyama A."/>
            <person name="Inagaki F."/>
            <person name="Takami H."/>
        </authorList>
    </citation>
    <scope>NUCLEOTIDE SEQUENCE</scope>
    <source>
        <strain evidence="13">Expedition CK06-06</strain>
    </source>
</reference>
<dbReference type="GO" id="GO:0003879">
    <property type="term" value="F:ATP phosphoribosyltransferase activity"/>
    <property type="evidence" value="ECO:0007669"/>
    <property type="project" value="UniProtKB-EC"/>
</dbReference>
<dbReference type="GO" id="GO:0005737">
    <property type="term" value="C:cytoplasm"/>
    <property type="evidence" value="ECO:0007669"/>
    <property type="project" value="UniProtKB-SubCell"/>
</dbReference>
<sequence>MPIKLALPKGHLLDGTATLLRRADWGLSGYHRKVNYYHLKSDRFPNLQAKVFHEKDIPIQVAVGNYDLGICGLDWVEELLVKYPSSAIVKVKSLGYGESVLYMAASQSAGGVSTRKELLTKPGIMRIASEYPNLAESFAVSLRLRQFSIFPLWGAAEVYPPESADLVLISVGIEGELLSYGLVPVSKVLNSSACLIANASSWATKDLSEVLTSIEDGLFIMEKPTSLADVVRMPEIVTHYSTEADE</sequence>
<keyword evidence="10" id="KW-0067">ATP-binding</keyword>
<evidence type="ECO:0000256" key="11">
    <source>
        <dbReference type="ARBA" id="ARBA00023102"/>
    </source>
</evidence>
<evidence type="ECO:0000256" key="5">
    <source>
        <dbReference type="ARBA" id="ARBA00022490"/>
    </source>
</evidence>
<evidence type="ECO:0000256" key="8">
    <source>
        <dbReference type="ARBA" id="ARBA00022679"/>
    </source>
</evidence>
<keyword evidence="7" id="KW-0328">Glycosyltransferase</keyword>
<dbReference type="Gene3D" id="3.40.190.10">
    <property type="entry name" value="Periplasmic binding protein-like II"/>
    <property type="match status" value="2"/>
</dbReference>
<dbReference type="GO" id="GO:0005524">
    <property type="term" value="F:ATP binding"/>
    <property type="evidence" value="ECO:0007669"/>
    <property type="project" value="UniProtKB-KW"/>
</dbReference>
<keyword evidence="8" id="KW-0808">Transferase</keyword>
<proteinExistence type="predicted"/>
<comment type="caution">
    <text evidence="13">The sequence shown here is derived from an EMBL/GenBank/DDBJ whole genome shotgun (WGS) entry which is preliminary data.</text>
</comment>
<comment type="catalytic activity">
    <reaction evidence="1">
        <text>1-(5-phospho-beta-D-ribosyl)-ATP + diphosphate = 5-phospho-alpha-D-ribose 1-diphosphate + ATP</text>
        <dbReference type="Rhea" id="RHEA:18473"/>
        <dbReference type="ChEBI" id="CHEBI:30616"/>
        <dbReference type="ChEBI" id="CHEBI:33019"/>
        <dbReference type="ChEBI" id="CHEBI:58017"/>
        <dbReference type="ChEBI" id="CHEBI:73183"/>
        <dbReference type="EC" id="2.4.2.17"/>
    </reaction>
</comment>
<dbReference type="EC" id="2.4.2.17" evidence="4"/>
<name>X1QHJ1_9ZZZZ</name>
<comment type="pathway">
    <text evidence="3">Amino-acid biosynthesis; L-histidine biosynthesis; L-histidine from 5-phospho-alpha-D-ribose 1-diphosphate: step 1/9.</text>
</comment>
<protein>
    <recommendedName>
        <fullName evidence="4">ATP phosphoribosyltransferase</fullName>
        <ecNumber evidence="4">2.4.2.17</ecNumber>
    </recommendedName>
</protein>
<dbReference type="SUPFAM" id="SSF53850">
    <property type="entry name" value="Periplasmic binding protein-like II"/>
    <property type="match status" value="1"/>
</dbReference>
<evidence type="ECO:0000256" key="10">
    <source>
        <dbReference type="ARBA" id="ARBA00022840"/>
    </source>
</evidence>
<evidence type="ECO:0000256" key="1">
    <source>
        <dbReference type="ARBA" id="ARBA00000915"/>
    </source>
</evidence>
<organism evidence="13">
    <name type="scientific">marine sediment metagenome</name>
    <dbReference type="NCBI Taxonomy" id="412755"/>
    <lineage>
        <taxon>unclassified sequences</taxon>
        <taxon>metagenomes</taxon>
        <taxon>ecological metagenomes</taxon>
    </lineage>
</organism>
<keyword evidence="6" id="KW-0028">Amino-acid biosynthesis</keyword>
<dbReference type="InterPro" id="IPR013820">
    <property type="entry name" value="ATP_PRibTrfase_cat"/>
</dbReference>
<keyword evidence="11" id="KW-0368">Histidine biosynthesis</keyword>
<dbReference type="AlphaFoldDB" id="X1QHJ1"/>
<evidence type="ECO:0000259" key="12">
    <source>
        <dbReference type="Pfam" id="PF01634"/>
    </source>
</evidence>
<evidence type="ECO:0000256" key="4">
    <source>
        <dbReference type="ARBA" id="ARBA00011946"/>
    </source>
</evidence>
<evidence type="ECO:0000256" key="6">
    <source>
        <dbReference type="ARBA" id="ARBA00022605"/>
    </source>
</evidence>
<accession>X1QHJ1</accession>
<dbReference type="UniPathway" id="UPA00031">
    <property type="reaction ID" value="UER00006"/>
</dbReference>
<evidence type="ECO:0000256" key="7">
    <source>
        <dbReference type="ARBA" id="ARBA00022676"/>
    </source>
</evidence>
<keyword evidence="5" id="KW-0963">Cytoplasm</keyword>
<feature type="domain" description="ATP phosphoribosyltransferase catalytic" evidence="12">
    <location>
        <begin position="54"/>
        <end position="214"/>
    </location>
</feature>
<dbReference type="EMBL" id="BARV01023960">
    <property type="protein sequence ID" value="GAI42749.1"/>
    <property type="molecule type" value="Genomic_DNA"/>
</dbReference>
<gene>
    <name evidence="13" type="ORF">S06H3_39209</name>
</gene>
<dbReference type="NCBIfam" id="TIGR00070">
    <property type="entry name" value="hisG"/>
    <property type="match status" value="1"/>
</dbReference>
<dbReference type="Pfam" id="PF01634">
    <property type="entry name" value="HisG"/>
    <property type="match status" value="1"/>
</dbReference>
<dbReference type="PANTHER" id="PTHR21403">
    <property type="entry name" value="ATP PHOSPHORIBOSYLTRANSFERASE ATP-PRTASE"/>
    <property type="match status" value="1"/>
</dbReference>
<dbReference type="GO" id="GO:0000105">
    <property type="term" value="P:L-histidine biosynthetic process"/>
    <property type="evidence" value="ECO:0007669"/>
    <property type="project" value="UniProtKB-UniPathway"/>
</dbReference>
<evidence type="ECO:0000313" key="13">
    <source>
        <dbReference type="EMBL" id="GAI42749.1"/>
    </source>
</evidence>
<dbReference type="PANTHER" id="PTHR21403:SF10">
    <property type="entry name" value="ATP PHOSPHORIBOSYLTRANSFERASE"/>
    <property type="match status" value="1"/>
</dbReference>
<comment type="subcellular location">
    <subcellularLocation>
        <location evidence="2">Cytoplasm</location>
    </subcellularLocation>
</comment>
<keyword evidence="9" id="KW-0547">Nucleotide-binding</keyword>
<evidence type="ECO:0000256" key="2">
    <source>
        <dbReference type="ARBA" id="ARBA00004496"/>
    </source>
</evidence>
<dbReference type="InterPro" id="IPR001348">
    <property type="entry name" value="ATP_PRibTrfase_HisG"/>
</dbReference>
<evidence type="ECO:0000256" key="9">
    <source>
        <dbReference type="ARBA" id="ARBA00022741"/>
    </source>
</evidence>